<dbReference type="InterPro" id="IPR036515">
    <property type="entry name" value="Transposase_17_sf"/>
</dbReference>
<evidence type="ECO:0000313" key="2">
    <source>
        <dbReference type="EMBL" id="MDC8013997.1"/>
    </source>
</evidence>
<dbReference type="PANTHER" id="PTHR34322:SF2">
    <property type="entry name" value="TRANSPOSASE IS200-LIKE DOMAIN-CONTAINING PROTEIN"/>
    <property type="match status" value="1"/>
</dbReference>
<dbReference type="Gene3D" id="3.30.70.1290">
    <property type="entry name" value="Transposase IS200-like"/>
    <property type="match status" value="1"/>
</dbReference>
<gene>
    <name evidence="2" type="ORF">OD750_015745</name>
</gene>
<dbReference type="Proteomes" id="UP001139971">
    <property type="component" value="Unassembled WGS sequence"/>
</dbReference>
<dbReference type="SUPFAM" id="SSF143422">
    <property type="entry name" value="Transposase IS200-like"/>
    <property type="match status" value="1"/>
</dbReference>
<reference evidence="2" key="1">
    <citation type="submission" date="2023-02" db="EMBL/GenBank/DDBJ databases">
        <title>Tahibacter soli sp. nov. isolated from soil.</title>
        <authorList>
            <person name="Baek J.H."/>
            <person name="Lee J.K."/>
            <person name="Choi D.G."/>
            <person name="Jeon C.O."/>
        </authorList>
    </citation>
    <scope>NUCLEOTIDE SEQUENCE</scope>
    <source>
        <strain evidence="2">BL</strain>
    </source>
</reference>
<evidence type="ECO:0000313" key="3">
    <source>
        <dbReference type="Proteomes" id="UP001139971"/>
    </source>
</evidence>
<proteinExistence type="predicted"/>
<dbReference type="RefSeq" id="WP_272842006.1">
    <property type="nucleotide sequence ID" value="NZ_JAOVZO020000018.1"/>
</dbReference>
<dbReference type="PANTHER" id="PTHR34322">
    <property type="entry name" value="TRANSPOSASE, Y1_TNP DOMAIN-CONTAINING"/>
    <property type="match status" value="1"/>
</dbReference>
<dbReference type="EMBL" id="JAOVZO020000018">
    <property type="protein sequence ID" value="MDC8013997.1"/>
    <property type="molecule type" value="Genomic_DNA"/>
</dbReference>
<dbReference type="SMART" id="SM01321">
    <property type="entry name" value="Y1_Tnp"/>
    <property type="match status" value="1"/>
</dbReference>
<protein>
    <recommendedName>
        <fullName evidence="1">Transposase IS200-like domain-containing protein</fullName>
    </recommendedName>
</protein>
<accession>A0A9X3YLS9</accession>
<dbReference type="GO" id="GO:0006313">
    <property type="term" value="P:DNA transposition"/>
    <property type="evidence" value="ECO:0007669"/>
    <property type="project" value="InterPro"/>
</dbReference>
<dbReference type="GO" id="GO:0004803">
    <property type="term" value="F:transposase activity"/>
    <property type="evidence" value="ECO:0007669"/>
    <property type="project" value="InterPro"/>
</dbReference>
<dbReference type="InterPro" id="IPR002686">
    <property type="entry name" value="Transposase_17"/>
</dbReference>
<evidence type="ECO:0000259" key="1">
    <source>
        <dbReference type="SMART" id="SM01321"/>
    </source>
</evidence>
<keyword evidence="3" id="KW-1185">Reference proteome</keyword>
<name>A0A9X3YLS9_9GAMM</name>
<dbReference type="AlphaFoldDB" id="A0A9X3YLS9"/>
<sequence>MTIARMHIVDAHTAGTYHVVSRCVRRAWLCGRDPVTGSDFSHRKRWIEERIVALAAQFAVAVYAYAVMSNHVHLVVRTDPESTQQWNAETVLRRWFAVSPCKHDNSETLQQRIDVGVGNETQIAEYRSRLGSLSWFMRALNESIARAANAEDGCKGRFWEGRFRCQALLDDSAVLSAMTYVDLNPLRARVVDTPEAAQNVSFRHRFDAIKRTQARDLPLLPIVGSGPSCGVSEVEYLKLVDETGRMIRGDKPGAIDRSLPSIVRRLGLSESAWLRQVQGTLSRYRRVIGRVESFIDKAAELQQRWLQGLAFARRLKATPASV</sequence>
<feature type="domain" description="Transposase IS200-like" evidence="1">
    <location>
        <begin position="12"/>
        <end position="184"/>
    </location>
</feature>
<organism evidence="2 3">
    <name type="scientific">Tahibacter soli</name>
    <dbReference type="NCBI Taxonomy" id="2983605"/>
    <lineage>
        <taxon>Bacteria</taxon>
        <taxon>Pseudomonadati</taxon>
        <taxon>Pseudomonadota</taxon>
        <taxon>Gammaproteobacteria</taxon>
        <taxon>Lysobacterales</taxon>
        <taxon>Rhodanobacteraceae</taxon>
        <taxon>Tahibacter</taxon>
    </lineage>
</organism>
<comment type="caution">
    <text evidence="2">The sequence shown here is derived from an EMBL/GenBank/DDBJ whole genome shotgun (WGS) entry which is preliminary data.</text>
</comment>
<dbReference type="GO" id="GO:0003677">
    <property type="term" value="F:DNA binding"/>
    <property type="evidence" value="ECO:0007669"/>
    <property type="project" value="InterPro"/>
</dbReference>